<sequence length="664" mass="72407">MNDTSASSASVVTETHAPSPREQLLQQVLQHADARTVPSGILHRVAPARSLLLRADGGEDAPVLGQEEWEQALAELDQGRLTAAPTLRGLLQTLAADYHQRGEVPVCIAALDYQTVRGRVWSTIERLQQSGAAVALPFDAPEQLFESRRAFLASALLPQEYSAFVAQPPVHYGQDVKFVFPAQGLLGHACFHEALQVDFGDGQGWRNVAYDQPVTVRYPQTGSWTVSLQLSGSAGLRRAAFQINLVEDPLLSLECLPFIREERAPVTATLRRPGIPVVRAQAFVFRDRNKPRITRPLLMVEGFPGNYPWPTLTRYAAQSGFLCKLFNRGHDIVLVRFPDGPQRLEANAYALIALIESIIAEREGNQPLIVGGFSMGGLIARYALAFMEHERRADPTRPHHQTSRFFTVDTPHEGANLAVAVQALAQGLRGEEKEAKQMATPAAQQLLLTWINPLPWSNGQRFGPSPLRLEFLRELERVGSMPRELQDTIAIANGAGNGLRQSAPGALAMKYACTLWYYADCYTQPLNAAGTTVVQFRNGGDTYRFISADGGRGVDSAPGGVPEDAIYRRVFDAVPRGVVKNLHIENACFIPTTSALAISGSNYFQAPDLSQSKFGSVTYSHEGNLPHVKLTPTLADFLVHFITRPLGADAGAASPAEAVAEQTA</sequence>
<comment type="caution">
    <text evidence="3">The sequence shown here is derived from an EMBL/GenBank/DDBJ whole genome shotgun (WGS) entry which is preliminary data.</text>
</comment>
<evidence type="ECO:0000259" key="2">
    <source>
        <dbReference type="PROSITE" id="PS50093"/>
    </source>
</evidence>
<evidence type="ECO:0000313" key="4">
    <source>
        <dbReference type="Proteomes" id="UP001165498"/>
    </source>
</evidence>
<feature type="domain" description="PKD" evidence="2">
    <location>
        <begin position="198"/>
        <end position="235"/>
    </location>
</feature>
<feature type="compositionally biased region" description="Low complexity" evidence="1">
    <location>
        <begin position="1"/>
        <end position="13"/>
    </location>
</feature>
<dbReference type="InterPro" id="IPR029058">
    <property type="entry name" value="AB_hydrolase_fold"/>
</dbReference>
<feature type="region of interest" description="Disordered" evidence="1">
    <location>
        <begin position="1"/>
        <end position="21"/>
    </location>
</feature>
<dbReference type="InterPro" id="IPR035986">
    <property type="entry name" value="PKD_dom_sf"/>
</dbReference>
<protein>
    <submittedName>
        <fullName evidence="3">Alpha/beta hydrolase</fullName>
    </submittedName>
</protein>
<proteinExistence type="predicted"/>
<dbReference type="GO" id="GO:0016787">
    <property type="term" value="F:hydrolase activity"/>
    <property type="evidence" value="ECO:0007669"/>
    <property type="project" value="UniProtKB-KW"/>
</dbReference>
<reference evidence="3" key="1">
    <citation type="submission" date="2022-07" db="EMBL/GenBank/DDBJ databases">
        <title>Tahibacter sp., a new gammaproteobacterium isolated from the silt sample collected at pig farm.</title>
        <authorList>
            <person name="Chen H."/>
        </authorList>
    </citation>
    <scope>NUCLEOTIDE SEQUENCE</scope>
    <source>
        <strain evidence="3">P2K</strain>
    </source>
</reference>
<dbReference type="InterPro" id="IPR000601">
    <property type="entry name" value="PKD_dom"/>
</dbReference>
<dbReference type="EMBL" id="JANFQO010000010">
    <property type="protein sequence ID" value="MCQ4165578.1"/>
    <property type="molecule type" value="Genomic_DNA"/>
</dbReference>
<keyword evidence="4" id="KW-1185">Reference proteome</keyword>
<dbReference type="PROSITE" id="PS50093">
    <property type="entry name" value="PKD"/>
    <property type="match status" value="1"/>
</dbReference>
<organism evidence="3 4">
    <name type="scientific">Tahibacter harae</name>
    <dbReference type="NCBI Taxonomy" id="2963937"/>
    <lineage>
        <taxon>Bacteria</taxon>
        <taxon>Pseudomonadati</taxon>
        <taxon>Pseudomonadota</taxon>
        <taxon>Gammaproteobacteria</taxon>
        <taxon>Lysobacterales</taxon>
        <taxon>Rhodanobacteraceae</taxon>
        <taxon>Tahibacter</taxon>
    </lineage>
</organism>
<dbReference type="SUPFAM" id="SSF49299">
    <property type="entry name" value="PKD domain"/>
    <property type="match status" value="1"/>
</dbReference>
<keyword evidence="3" id="KW-0378">Hydrolase</keyword>
<name>A0ABT1QTF7_9GAMM</name>
<evidence type="ECO:0000256" key="1">
    <source>
        <dbReference type="SAM" id="MobiDB-lite"/>
    </source>
</evidence>
<dbReference type="Gene3D" id="3.40.50.1820">
    <property type="entry name" value="alpha/beta hydrolase"/>
    <property type="match status" value="1"/>
</dbReference>
<dbReference type="Proteomes" id="UP001165498">
    <property type="component" value="Unassembled WGS sequence"/>
</dbReference>
<dbReference type="RefSeq" id="WP_255914767.1">
    <property type="nucleotide sequence ID" value="NZ_JANFQO010000010.1"/>
</dbReference>
<gene>
    <name evidence="3" type="ORF">NM961_12740</name>
</gene>
<accession>A0ABT1QTF7</accession>
<evidence type="ECO:0000313" key="3">
    <source>
        <dbReference type="EMBL" id="MCQ4165578.1"/>
    </source>
</evidence>
<dbReference type="SUPFAM" id="SSF53474">
    <property type="entry name" value="alpha/beta-Hydrolases"/>
    <property type="match status" value="1"/>
</dbReference>